<proteinExistence type="predicted"/>
<reference evidence="2 3" key="1">
    <citation type="submission" date="2024-09" db="EMBL/GenBank/DDBJ databases">
        <title>Itraconazole resistance in Madurella fahalii resulting from another homologue of gene encoding cytochrome P450 14-alpha sterol demethylase (CYP51).</title>
        <authorList>
            <person name="Yoshioka I."/>
            <person name="Fahal A.H."/>
            <person name="Kaneko S."/>
            <person name="Yaguchi T."/>
        </authorList>
    </citation>
    <scope>NUCLEOTIDE SEQUENCE [LARGE SCALE GENOMIC DNA]</scope>
    <source>
        <strain evidence="2 3">IFM 68171</strain>
    </source>
</reference>
<protein>
    <submittedName>
        <fullName evidence="2">LYR motif-containing protein Cup1-like N-terminal domain-containing protein</fullName>
    </submittedName>
</protein>
<comment type="caution">
    <text evidence="2">The sequence shown here is derived from an EMBL/GenBank/DDBJ whole genome shotgun (WGS) entry which is preliminary data.</text>
</comment>
<organism evidence="2 3">
    <name type="scientific">Madurella fahalii</name>
    <dbReference type="NCBI Taxonomy" id="1157608"/>
    <lineage>
        <taxon>Eukaryota</taxon>
        <taxon>Fungi</taxon>
        <taxon>Dikarya</taxon>
        <taxon>Ascomycota</taxon>
        <taxon>Pezizomycotina</taxon>
        <taxon>Sordariomycetes</taxon>
        <taxon>Sordariomycetidae</taxon>
        <taxon>Sordariales</taxon>
        <taxon>Sordariales incertae sedis</taxon>
        <taxon>Madurella</taxon>
    </lineage>
</organism>
<evidence type="ECO:0000313" key="2">
    <source>
        <dbReference type="EMBL" id="GAB1318378.1"/>
    </source>
</evidence>
<feature type="domain" description="LYR motif-containing protein Cup1-like N-terminal" evidence="1">
    <location>
        <begin position="16"/>
        <end position="96"/>
    </location>
</feature>
<keyword evidence="3" id="KW-1185">Reference proteome</keyword>
<dbReference type="RefSeq" id="XP_070920109.1">
    <property type="nucleotide sequence ID" value="XM_071064008.1"/>
</dbReference>
<accession>A0ABQ0GKT9</accession>
<sequence>MSRPLRLPHPQTTLHLYRHLLREASYLPLPARPFIDAQIKGNFHKHKDLDDRSKRRIKQAHHDLRYLRAANAGDIMRMRRVLLRAFGRIGRRRRELVANLVHREIPTNTEELQEYVVKASVIAAERREIDWLDSWDVDKLRTFARSQIQTCLANPPKAPITYTQTVPEKLIPAENSWGRPFVPKVARTKLKKVWKAVADKCMPPLPKEEWERLGRIADSKEPGPEWLPRPRRPVAQSALGGREDYTWNWQPYATKPISVVDRPARRRSKLLNGVVDDNTPTGDPQPVNYQKYTPRLLRRLFAEIWQLTSIIEKKPHGQGWNVTWGKLSFDVPPATARTAEFFDHTPTGAVPSAEGGEQTQ</sequence>
<dbReference type="EMBL" id="BAAFSV010000005">
    <property type="protein sequence ID" value="GAB1318378.1"/>
    <property type="molecule type" value="Genomic_DNA"/>
</dbReference>
<name>A0ABQ0GKT9_9PEZI</name>
<dbReference type="Proteomes" id="UP001628179">
    <property type="component" value="Unassembled WGS sequence"/>
</dbReference>
<evidence type="ECO:0000259" key="1">
    <source>
        <dbReference type="Pfam" id="PF20263"/>
    </source>
</evidence>
<dbReference type="GeneID" id="98179331"/>
<dbReference type="InterPro" id="IPR046896">
    <property type="entry name" value="Cup1-like_N"/>
</dbReference>
<dbReference type="Pfam" id="PF20263">
    <property type="entry name" value="LYRM2-like"/>
    <property type="match status" value="1"/>
</dbReference>
<evidence type="ECO:0000313" key="3">
    <source>
        <dbReference type="Proteomes" id="UP001628179"/>
    </source>
</evidence>
<dbReference type="CDD" id="cd20273">
    <property type="entry name" value="Complex1_LYR_unchar"/>
    <property type="match status" value="1"/>
</dbReference>
<gene>
    <name evidence="2" type="ORF">MFIFM68171_08588</name>
</gene>